<reference evidence="1 2" key="2">
    <citation type="journal article" date="2017" name="Nature">
        <title>The Apostasia genome and the evolution of orchids.</title>
        <authorList>
            <person name="Zhang G.Q."/>
            <person name="Liu K.W."/>
            <person name="Li Z."/>
            <person name="Lohaus R."/>
            <person name="Hsiao Y.Y."/>
            <person name="Niu S.C."/>
            <person name="Wang J.Y."/>
            <person name="Lin Y.C."/>
            <person name="Xu Q."/>
            <person name="Chen L.J."/>
            <person name="Yoshida K."/>
            <person name="Fujiwara S."/>
            <person name="Wang Z.W."/>
            <person name="Zhang Y.Q."/>
            <person name="Mitsuda N."/>
            <person name="Wang M."/>
            <person name="Liu G.H."/>
            <person name="Pecoraro L."/>
            <person name="Huang H.X."/>
            <person name="Xiao X.J."/>
            <person name="Lin M."/>
            <person name="Wu X.Y."/>
            <person name="Wu W.L."/>
            <person name="Chen Y.Y."/>
            <person name="Chang S.B."/>
            <person name="Sakamoto S."/>
            <person name="Ohme-Takagi M."/>
            <person name="Yagi M."/>
            <person name="Zeng S.J."/>
            <person name="Shen C.Y."/>
            <person name="Yeh C.M."/>
            <person name="Luo Y.B."/>
            <person name="Tsai W.C."/>
            <person name="Van de Peer Y."/>
            <person name="Liu Z.J."/>
        </authorList>
    </citation>
    <scope>NUCLEOTIDE SEQUENCE [LARGE SCALE GENOMIC DNA]</scope>
    <source>
        <tissue evidence="1">The whole plant</tissue>
    </source>
</reference>
<keyword evidence="2" id="KW-1185">Reference proteome</keyword>
<dbReference type="EMBL" id="KZ502262">
    <property type="protein sequence ID" value="PKU81313.1"/>
    <property type="molecule type" value="Genomic_DNA"/>
</dbReference>
<name>A0A2I0X084_9ASPA</name>
<evidence type="ECO:0000313" key="2">
    <source>
        <dbReference type="Proteomes" id="UP000233837"/>
    </source>
</evidence>
<organism evidence="1 2">
    <name type="scientific">Dendrobium catenatum</name>
    <dbReference type="NCBI Taxonomy" id="906689"/>
    <lineage>
        <taxon>Eukaryota</taxon>
        <taxon>Viridiplantae</taxon>
        <taxon>Streptophyta</taxon>
        <taxon>Embryophyta</taxon>
        <taxon>Tracheophyta</taxon>
        <taxon>Spermatophyta</taxon>
        <taxon>Magnoliopsida</taxon>
        <taxon>Liliopsida</taxon>
        <taxon>Asparagales</taxon>
        <taxon>Orchidaceae</taxon>
        <taxon>Epidendroideae</taxon>
        <taxon>Malaxideae</taxon>
        <taxon>Dendrobiinae</taxon>
        <taxon>Dendrobium</taxon>
    </lineage>
</organism>
<proteinExistence type="predicted"/>
<reference evidence="1 2" key="1">
    <citation type="journal article" date="2016" name="Sci. Rep.">
        <title>The Dendrobium catenatum Lindl. genome sequence provides insights into polysaccharide synthase, floral development and adaptive evolution.</title>
        <authorList>
            <person name="Zhang G.Q."/>
            <person name="Xu Q."/>
            <person name="Bian C."/>
            <person name="Tsai W.C."/>
            <person name="Yeh C.M."/>
            <person name="Liu K.W."/>
            <person name="Yoshida K."/>
            <person name="Zhang L.S."/>
            <person name="Chang S.B."/>
            <person name="Chen F."/>
            <person name="Shi Y."/>
            <person name="Su Y.Y."/>
            <person name="Zhang Y.Q."/>
            <person name="Chen L.J."/>
            <person name="Yin Y."/>
            <person name="Lin M."/>
            <person name="Huang H."/>
            <person name="Deng H."/>
            <person name="Wang Z.W."/>
            <person name="Zhu S.L."/>
            <person name="Zhao X."/>
            <person name="Deng C."/>
            <person name="Niu S.C."/>
            <person name="Huang J."/>
            <person name="Wang M."/>
            <person name="Liu G.H."/>
            <person name="Yang H.J."/>
            <person name="Xiao X.J."/>
            <person name="Hsiao Y.Y."/>
            <person name="Wu W.L."/>
            <person name="Chen Y.Y."/>
            <person name="Mitsuda N."/>
            <person name="Ohme-Takagi M."/>
            <person name="Luo Y.B."/>
            <person name="Van de Peer Y."/>
            <person name="Liu Z.J."/>
        </authorList>
    </citation>
    <scope>NUCLEOTIDE SEQUENCE [LARGE SCALE GENOMIC DNA]</scope>
    <source>
        <tissue evidence="1">The whole plant</tissue>
    </source>
</reference>
<sequence length="76" mass="8757">MKSLVILFLVACVVFVSSYYVGYLILGSRRYCNMCISSFYGDGKEFVWEMECWRSDQGSRESEPECFPAFTSNGEH</sequence>
<protein>
    <submittedName>
        <fullName evidence="1">Uncharacterized protein</fullName>
    </submittedName>
</protein>
<dbReference type="Proteomes" id="UP000233837">
    <property type="component" value="Unassembled WGS sequence"/>
</dbReference>
<evidence type="ECO:0000313" key="1">
    <source>
        <dbReference type="EMBL" id="PKU81313.1"/>
    </source>
</evidence>
<gene>
    <name evidence="1" type="ORF">MA16_Dca025037</name>
</gene>
<dbReference type="AlphaFoldDB" id="A0A2I0X084"/>
<accession>A0A2I0X084</accession>